<evidence type="ECO:0000256" key="1">
    <source>
        <dbReference type="SAM" id="MobiDB-lite"/>
    </source>
</evidence>
<accession>A0A699TT20</accession>
<evidence type="ECO:0000313" key="2">
    <source>
        <dbReference type="EMBL" id="GFD13985.1"/>
    </source>
</evidence>
<proteinExistence type="predicted"/>
<reference evidence="2" key="1">
    <citation type="journal article" date="2019" name="Sci. Rep.">
        <title>Draft genome of Tanacetum cinerariifolium, the natural source of mosquito coil.</title>
        <authorList>
            <person name="Yamashiro T."/>
            <person name="Shiraishi A."/>
            <person name="Satake H."/>
            <person name="Nakayama K."/>
        </authorList>
    </citation>
    <scope>NUCLEOTIDE SEQUENCE</scope>
</reference>
<dbReference type="EMBL" id="BKCJ011276217">
    <property type="protein sequence ID" value="GFD13985.1"/>
    <property type="molecule type" value="Genomic_DNA"/>
</dbReference>
<sequence length="109" mass="11661">VSALQLLSHRQSSTSSCLVPVLEYVSGFRRIMDVRRPATGAIRPGGMADARPGVAFGGAFGSARTRPQATVAVSVIVDYANPGRAQGGKRRPRSDRQCHLRLSGARCQR</sequence>
<comment type="caution">
    <text evidence="2">The sequence shown here is derived from an EMBL/GenBank/DDBJ whole genome shotgun (WGS) entry which is preliminary data.</text>
</comment>
<name>A0A699TT20_TANCI</name>
<dbReference type="AlphaFoldDB" id="A0A699TT20"/>
<gene>
    <name evidence="2" type="ORF">Tci_885954</name>
</gene>
<organism evidence="2">
    <name type="scientific">Tanacetum cinerariifolium</name>
    <name type="common">Dalmatian daisy</name>
    <name type="synonym">Chrysanthemum cinerariifolium</name>
    <dbReference type="NCBI Taxonomy" id="118510"/>
    <lineage>
        <taxon>Eukaryota</taxon>
        <taxon>Viridiplantae</taxon>
        <taxon>Streptophyta</taxon>
        <taxon>Embryophyta</taxon>
        <taxon>Tracheophyta</taxon>
        <taxon>Spermatophyta</taxon>
        <taxon>Magnoliopsida</taxon>
        <taxon>eudicotyledons</taxon>
        <taxon>Gunneridae</taxon>
        <taxon>Pentapetalae</taxon>
        <taxon>asterids</taxon>
        <taxon>campanulids</taxon>
        <taxon>Asterales</taxon>
        <taxon>Asteraceae</taxon>
        <taxon>Asteroideae</taxon>
        <taxon>Anthemideae</taxon>
        <taxon>Anthemidinae</taxon>
        <taxon>Tanacetum</taxon>
    </lineage>
</organism>
<protein>
    <submittedName>
        <fullName evidence="2">Uncharacterized protein</fullName>
    </submittedName>
</protein>
<feature type="region of interest" description="Disordered" evidence="1">
    <location>
        <begin position="82"/>
        <end position="109"/>
    </location>
</feature>
<feature type="non-terminal residue" evidence="2">
    <location>
        <position position="1"/>
    </location>
</feature>